<evidence type="ECO:0000313" key="2">
    <source>
        <dbReference type="Proteomes" id="UP000838412"/>
    </source>
</evidence>
<keyword evidence="2" id="KW-1185">Reference proteome</keyword>
<dbReference type="EMBL" id="OV696692">
    <property type="protein sequence ID" value="CAH1270430.1"/>
    <property type="molecule type" value="Genomic_DNA"/>
</dbReference>
<dbReference type="PANTHER" id="PTHR33844:SF1">
    <property type="entry name" value="SULFOTRANSFERASE DOMAIN-CONTAINING PROTEIN"/>
    <property type="match status" value="1"/>
</dbReference>
<reference evidence="1" key="1">
    <citation type="submission" date="2022-01" db="EMBL/GenBank/DDBJ databases">
        <authorList>
            <person name="Braso-Vives M."/>
        </authorList>
    </citation>
    <scope>NUCLEOTIDE SEQUENCE</scope>
</reference>
<evidence type="ECO:0000313" key="1">
    <source>
        <dbReference type="EMBL" id="CAH1270430.1"/>
    </source>
</evidence>
<proteinExistence type="predicted"/>
<accession>A0A8K0AAJ0</accession>
<dbReference type="OrthoDB" id="5912733at2759"/>
<name>A0A8K0AAJ0_BRALA</name>
<dbReference type="Proteomes" id="UP000838412">
    <property type="component" value="Chromosome 7"/>
</dbReference>
<protein>
    <submittedName>
        <fullName evidence="1">Hypp4334 protein</fullName>
    </submittedName>
</protein>
<organism evidence="1 2">
    <name type="scientific">Branchiostoma lanceolatum</name>
    <name type="common">Common lancelet</name>
    <name type="synonym">Amphioxus lanceolatum</name>
    <dbReference type="NCBI Taxonomy" id="7740"/>
    <lineage>
        <taxon>Eukaryota</taxon>
        <taxon>Metazoa</taxon>
        <taxon>Chordata</taxon>
        <taxon>Cephalochordata</taxon>
        <taxon>Leptocardii</taxon>
        <taxon>Amphioxiformes</taxon>
        <taxon>Branchiostomatidae</taxon>
        <taxon>Branchiostoma</taxon>
    </lineage>
</organism>
<sequence>MARFLAVRCRDNFLREGLYDPTSWARLSDFVAVQLAPTPRSSSVFHTDVGESVPDPVKFLQENGGQFIVYSLDFDQRVLGLVKVKKGIDIRTAPFLYQAQRANAEGLLLLPFDVLPKVADALTGSQSTVKNIFLYNTGRCGSTLMCKAMDVINDMQTVSEPDVFQMIFEMQKAFDLIQEDSENFFHACLTFKQLLEHKEQIILKVLEKLDVDVTSDLVSSKITDIFGVDSQKGSAMQSERRTGDEVRSSWVGTWEKNLISTILEHFNGDVDVPDFVMPNTVMLN</sequence>
<gene>
    <name evidence="1" type="primary">Hypp4334</name>
    <name evidence="1" type="ORF">BLAG_LOCUS22717</name>
</gene>
<dbReference type="PANTHER" id="PTHR33844">
    <property type="entry name" value="SULFOTRANSFER_1 DOMAIN-CONTAINING PROTEIN"/>
    <property type="match status" value="1"/>
</dbReference>
<dbReference type="AlphaFoldDB" id="A0A8K0AAJ0"/>